<accession>A0A847SC23</accession>
<dbReference type="SUPFAM" id="SSF47336">
    <property type="entry name" value="ACP-like"/>
    <property type="match status" value="1"/>
</dbReference>
<dbReference type="Proteomes" id="UP000570474">
    <property type="component" value="Unassembled WGS sequence"/>
</dbReference>
<dbReference type="Pfam" id="PF00550">
    <property type="entry name" value="PP-binding"/>
    <property type="match status" value="1"/>
</dbReference>
<feature type="domain" description="Carrier" evidence="1">
    <location>
        <begin position="4"/>
        <end position="78"/>
    </location>
</feature>
<dbReference type="Gene3D" id="1.10.1200.10">
    <property type="entry name" value="ACP-like"/>
    <property type="match status" value="1"/>
</dbReference>
<gene>
    <name evidence="2" type="ORF">HGH92_33195</name>
</gene>
<evidence type="ECO:0000259" key="1">
    <source>
        <dbReference type="PROSITE" id="PS50075"/>
    </source>
</evidence>
<evidence type="ECO:0000313" key="3">
    <source>
        <dbReference type="Proteomes" id="UP000570474"/>
    </source>
</evidence>
<dbReference type="InterPro" id="IPR009081">
    <property type="entry name" value="PP-bd_ACP"/>
</dbReference>
<organism evidence="2 3">
    <name type="scientific">Chitinophaga varians</name>
    <dbReference type="NCBI Taxonomy" id="2202339"/>
    <lineage>
        <taxon>Bacteria</taxon>
        <taxon>Pseudomonadati</taxon>
        <taxon>Bacteroidota</taxon>
        <taxon>Chitinophagia</taxon>
        <taxon>Chitinophagales</taxon>
        <taxon>Chitinophagaceae</taxon>
        <taxon>Chitinophaga</taxon>
    </lineage>
</organism>
<protein>
    <submittedName>
        <fullName evidence="2">Poly(3-hydroxyalkanoate) depolymerase</fullName>
    </submittedName>
</protein>
<name>A0A847SC23_9BACT</name>
<keyword evidence="3" id="KW-1185">Reference proteome</keyword>
<sequence>MKDKIINLIKENLIEIIPELEGTTVMSDVSLVDLGANSIDRAELITVTLERLQLDISRVEFATANSIEDIATLIEKKLPA</sequence>
<comment type="caution">
    <text evidence="2">The sequence shown here is derived from an EMBL/GenBank/DDBJ whole genome shotgun (WGS) entry which is preliminary data.</text>
</comment>
<reference evidence="2 3" key="1">
    <citation type="submission" date="2020-04" db="EMBL/GenBank/DDBJ databases">
        <authorList>
            <person name="Yin C."/>
        </authorList>
    </citation>
    <scope>NUCLEOTIDE SEQUENCE [LARGE SCALE GENOMIC DNA]</scope>
    <source>
        <strain evidence="2 3">Ae27</strain>
    </source>
</reference>
<dbReference type="AlphaFoldDB" id="A0A847SC23"/>
<dbReference type="EMBL" id="JABAIA010000005">
    <property type="protein sequence ID" value="NLR69201.1"/>
    <property type="molecule type" value="Genomic_DNA"/>
</dbReference>
<proteinExistence type="predicted"/>
<dbReference type="PROSITE" id="PS50075">
    <property type="entry name" value="CARRIER"/>
    <property type="match status" value="1"/>
</dbReference>
<dbReference type="RefSeq" id="WP_168875163.1">
    <property type="nucleotide sequence ID" value="NZ_JABAIA010000005.1"/>
</dbReference>
<evidence type="ECO:0000313" key="2">
    <source>
        <dbReference type="EMBL" id="NLR69201.1"/>
    </source>
</evidence>
<dbReference type="InterPro" id="IPR036736">
    <property type="entry name" value="ACP-like_sf"/>
</dbReference>